<dbReference type="OrthoDB" id="61846at2157"/>
<protein>
    <submittedName>
        <fullName evidence="1">Uncharacterized protein</fullName>
    </submittedName>
</protein>
<dbReference type="AlphaFoldDB" id="A0A7K4FQ46"/>
<organism evidence="1 2">
    <name type="scientific">Ferroplasma acidiphilum</name>
    <dbReference type="NCBI Taxonomy" id="74969"/>
    <lineage>
        <taxon>Archaea</taxon>
        <taxon>Methanobacteriati</taxon>
        <taxon>Thermoplasmatota</taxon>
        <taxon>Thermoplasmata</taxon>
        <taxon>Thermoplasmatales</taxon>
        <taxon>Ferroplasmaceae</taxon>
        <taxon>Ferroplasma</taxon>
    </lineage>
</organism>
<dbReference type="EMBL" id="JABGBP010000424">
    <property type="protein sequence ID" value="NOL61065.1"/>
    <property type="molecule type" value="Genomic_DNA"/>
</dbReference>
<dbReference type="Proteomes" id="UP000546917">
    <property type="component" value="Unassembled WGS sequence"/>
</dbReference>
<evidence type="ECO:0000313" key="2">
    <source>
        <dbReference type="Proteomes" id="UP000546917"/>
    </source>
</evidence>
<comment type="caution">
    <text evidence="1">The sequence shown here is derived from an EMBL/GenBank/DDBJ whole genome shotgun (WGS) entry which is preliminary data.</text>
</comment>
<evidence type="ECO:0000313" key="1">
    <source>
        <dbReference type="EMBL" id="NOL61065.1"/>
    </source>
</evidence>
<reference evidence="1 2" key="1">
    <citation type="submission" date="2020-05" db="EMBL/GenBank/DDBJ databases">
        <authorList>
            <person name="Zhang R."/>
        </authorList>
    </citation>
    <scope>NUCLEOTIDE SEQUENCE [LARGE SCALE GENOMIC DNA]</scope>
    <source>
        <strain evidence="1 2">DSM 28986</strain>
    </source>
</reference>
<accession>A0A7K4FQ46</accession>
<gene>
    <name evidence="1" type="ORF">HLB00_09570</name>
</gene>
<proteinExistence type="predicted"/>
<sequence>MDLCIYYNDTLEERQKFRLNILSGLNDIFDVQIFQDLPLYIRKDVLNGKLLYMKDKSIYEIARNTIEEFEDFRRGYYDAIGLEKIK</sequence>
<name>A0A7K4FQ46_9ARCH</name>